<dbReference type="InParanoid" id="A0A0C3EES3"/>
<reference evidence="2" key="2">
    <citation type="submission" date="2015-01" db="EMBL/GenBank/DDBJ databases">
        <title>Evolutionary Origins and Diversification of the Mycorrhizal Mutualists.</title>
        <authorList>
            <consortium name="DOE Joint Genome Institute"/>
            <consortium name="Mycorrhizal Genomics Consortium"/>
            <person name="Kohler A."/>
            <person name="Kuo A."/>
            <person name="Nagy L.G."/>
            <person name="Floudas D."/>
            <person name="Copeland A."/>
            <person name="Barry K.W."/>
            <person name="Cichocki N."/>
            <person name="Veneault-Fourrey C."/>
            <person name="LaButti K."/>
            <person name="Lindquist E.A."/>
            <person name="Lipzen A."/>
            <person name="Lundell T."/>
            <person name="Morin E."/>
            <person name="Murat C."/>
            <person name="Riley R."/>
            <person name="Ohm R."/>
            <person name="Sun H."/>
            <person name="Tunlid A."/>
            <person name="Henrissat B."/>
            <person name="Grigoriev I.V."/>
            <person name="Hibbett D.S."/>
            <person name="Martin F."/>
        </authorList>
    </citation>
    <scope>NUCLEOTIDE SEQUENCE [LARGE SCALE GENOMIC DNA]</scope>
    <source>
        <strain evidence="2">F 1598</strain>
    </source>
</reference>
<evidence type="ECO:0000313" key="1">
    <source>
        <dbReference type="EMBL" id="KIM71130.1"/>
    </source>
</evidence>
<reference evidence="1 2" key="1">
    <citation type="submission" date="2014-04" db="EMBL/GenBank/DDBJ databases">
        <authorList>
            <consortium name="DOE Joint Genome Institute"/>
            <person name="Kuo A."/>
            <person name="Tarkka M."/>
            <person name="Buscot F."/>
            <person name="Kohler A."/>
            <person name="Nagy L.G."/>
            <person name="Floudas D."/>
            <person name="Copeland A."/>
            <person name="Barry K.W."/>
            <person name="Cichocki N."/>
            <person name="Veneault-Fourrey C."/>
            <person name="LaButti K."/>
            <person name="Lindquist E.A."/>
            <person name="Lipzen A."/>
            <person name="Lundell T."/>
            <person name="Morin E."/>
            <person name="Murat C."/>
            <person name="Sun H."/>
            <person name="Tunlid A."/>
            <person name="Henrissat B."/>
            <person name="Grigoriev I.V."/>
            <person name="Hibbett D.S."/>
            <person name="Martin F."/>
            <person name="Nordberg H.P."/>
            <person name="Cantor M.N."/>
            <person name="Hua S.X."/>
        </authorList>
    </citation>
    <scope>NUCLEOTIDE SEQUENCE [LARGE SCALE GENOMIC DNA]</scope>
    <source>
        <strain evidence="1 2">F 1598</strain>
    </source>
</reference>
<dbReference type="SUPFAM" id="SSF51735">
    <property type="entry name" value="NAD(P)-binding Rossmann-fold domains"/>
    <property type="match status" value="1"/>
</dbReference>
<dbReference type="Gene3D" id="3.40.50.720">
    <property type="entry name" value="NAD(P)-binding Rossmann-like Domain"/>
    <property type="match status" value="1"/>
</dbReference>
<keyword evidence="2" id="KW-1185">Reference proteome</keyword>
<dbReference type="AlphaFoldDB" id="A0A0C3EES3"/>
<evidence type="ECO:0008006" key="3">
    <source>
        <dbReference type="Google" id="ProtNLM"/>
    </source>
</evidence>
<dbReference type="PANTHER" id="PTHR43205">
    <property type="entry name" value="PROSTAGLANDIN REDUCTASE"/>
    <property type="match status" value="1"/>
</dbReference>
<accession>A0A0C3EES3</accession>
<feature type="non-terminal residue" evidence="1">
    <location>
        <position position="1"/>
    </location>
</feature>
<dbReference type="InterPro" id="IPR045010">
    <property type="entry name" value="MDR_fam"/>
</dbReference>
<dbReference type="OrthoDB" id="809632at2759"/>
<dbReference type="FunCoup" id="A0A0C3EES3">
    <property type="interactions" value="70"/>
</dbReference>
<evidence type="ECO:0000313" key="2">
    <source>
        <dbReference type="Proteomes" id="UP000054166"/>
    </source>
</evidence>
<dbReference type="EMBL" id="KN833464">
    <property type="protein sequence ID" value="KIM71130.1"/>
    <property type="molecule type" value="Genomic_DNA"/>
</dbReference>
<dbReference type="Proteomes" id="UP000054166">
    <property type="component" value="Unassembled WGS sequence"/>
</dbReference>
<dbReference type="InterPro" id="IPR036291">
    <property type="entry name" value="NAD(P)-bd_dom_sf"/>
</dbReference>
<proteinExistence type="predicted"/>
<gene>
    <name evidence="1" type="ORF">PILCRDRAFT_94018</name>
</gene>
<name>A0A0C3EES3_PILCF</name>
<organism evidence="1 2">
    <name type="scientific">Piloderma croceum (strain F 1598)</name>
    <dbReference type="NCBI Taxonomy" id="765440"/>
    <lineage>
        <taxon>Eukaryota</taxon>
        <taxon>Fungi</taxon>
        <taxon>Dikarya</taxon>
        <taxon>Basidiomycota</taxon>
        <taxon>Agaricomycotina</taxon>
        <taxon>Agaricomycetes</taxon>
        <taxon>Agaricomycetidae</taxon>
        <taxon>Atheliales</taxon>
        <taxon>Atheliaceae</taxon>
        <taxon>Piloderma</taxon>
    </lineage>
</organism>
<dbReference type="PANTHER" id="PTHR43205:SF7">
    <property type="entry name" value="PROSTAGLANDIN REDUCTASE 1"/>
    <property type="match status" value="1"/>
</dbReference>
<dbReference type="STRING" id="765440.A0A0C3EES3"/>
<dbReference type="GO" id="GO:0016628">
    <property type="term" value="F:oxidoreductase activity, acting on the CH-CH group of donors, NAD or NADP as acceptor"/>
    <property type="evidence" value="ECO:0007669"/>
    <property type="project" value="InterPro"/>
</dbReference>
<dbReference type="Pfam" id="PF13602">
    <property type="entry name" value="ADH_zinc_N_2"/>
    <property type="match status" value="1"/>
</dbReference>
<protein>
    <recommendedName>
        <fullName evidence="3">Alcohol dehydrogenase-like C-terminal domain-containing protein</fullName>
    </recommendedName>
</protein>
<dbReference type="HOGENOM" id="CLU_026673_29_4_1"/>
<dbReference type="Gene3D" id="3.90.180.10">
    <property type="entry name" value="Medium-chain alcohol dehydrogenases, catalytic domain"/>
    <property type="match status" value="1"/>
</dbReference>
<sequence>NYGIGLVLRSEDDKYPPGIYLYGFHCQTAYFGWKALAEDKAKMCKTLFVSVGGGPVGSFVVQYAKMNHPHLKIIALAGTQPKLDFIKSIAEHGPIDIYWDMTAGSILDAAVANMEDYGLIINFDLLFRRRITVRGFRSTDFMEQYLMQFLAEVPTLVLDGKIKPSEQRYLGLDKAEQALIDVHTGDNVGKAVVIVSDDA</sequence>